<dbReference type="Pfam" id="PF07859">
    <property type="entry name" value="Abhydrolase_3"/>
    <property type="match status" value="1"/>
</dbReference>
<comment type="caution">
    <text evidence="5">The sequence shown here is derived from an EMBL/GenBank/DDBJ whole genome shotgun (WGS) entry which is preliminary data.</text>
</comment>
<organism evidence="5 6">
    <name type="scientific">Herbihabitans rhizosphaerae</name>
    <dbReference type="NCBI Taxonomy" id="1872711"/>
    <lineage>
        <taxon>Bacteria</taxon>
        <taxon>Bacillati</taxon>
        <taxon>Actinomycetota</taxon>
        <taxon>Actinomycetes</taxon>
        <taxon>Pseudonocardiales</taxon>
        <taxon>Pseudonocardiaceae</taxon>
        <taxon>Herbihabitans</taxon>
    </lineage>
</organism>
<dbReference type="InterPro" id="IPR002168">
    <property type="entry name" value="Lipase_GDXG_HIS_AS"/>
</dbReference>
<evidence type="ECO:0000256" key="2">
    <source>
        <dbReference type="ARBA" id="ARBA00022801"/>
    </source>
</evidence>
<dbReference type="PROSITE" id="PS01173">
    <property type="entry name" value="LIPASE_GDXG_HIS"/>
    <property type="match status" value="1"/>
</dbReference>
<dbReference type="Proteomes" id="UP000294257">
    <property type="component" value="Unassembled WGS sequence"/>
</dbReference>
<dbReference type="EMBL" id="SGWQ01000005">
    <property type="protein sequence ID" value="RZS37889.1"/>
    <property type="molecule type" value="Genomic_DNA"/>
</dbReference>
<evidence type="ECO:0000256" key="3">
    <source>
        <dbReference type="PROSITE-ProRule" id="PRU10038"/>
    </source>
</evidence>
<dbReference type="InterPro" id="IPR029058">
    <property type="entry name" value="AB_hydrolase_fold"/>
</dbReference>
<protein>
    <submittedName>
        <fullName evidence="5">Acetyl esterase/lipase</fullName>
    </submittedName>
</protein>
<dbReference type="PANTHER" id="PTHR48081:SF30">
    <property type="entry name" value="ACETYL-HYDROLASE LIPR-RELATED"/>
    <property type="match status" value="1"/>
</dbReference>
<feature type="active site" evidence="3">
    <location>
        <position position="161"/>
    </location>
</feature>
<comment type="similarity">
    <text evidence="1">Belongs to the 'GDXG' lipolytic enzyme family.</text>
</comment>
<evidence type="ECO:0000313" key="6">
    <source>
        <dbReference type="Proteomes" id="UP000294257"/>
    </source>
</evidence>
<dbReference type="InterPro" id="IPR033140">
    <property type="entry name" value="Lipase_GDXG_put_SER_AS"/>
</dbReference>
<dbReference type="RefSeq" id="WP_165401395.1">
    <property type="nucleotide sequence ID" value="NZ_SGWQ01000005.1"/>
</dbReference>
<name>A0A4Q7KMI3_9PSEU</name>
<evidence type="ECO:0000259" key="4">
    <source>
        <dbReference type="Pfam" id="PF07859"/>
    </source>
</evidence>
<proteinExistence type="inferred from homology"/>
<evidence type="ECO:0000313" key="5">
    <source>
        <dbReference type="EMBL" id="RZS37889.1"/>
    </source>
</evidence>
<dbReference type="PANTHER" id="PTHR48081">
    <property type="entry name" value="AB HYDROLASE SUPERFAMILY PROTEIN C4A8.06C"/>
    <property type="match status" value="1"/>
</dbReference>
<gene>
    <name evidence="5" type="ORF">EV193_105449</name>
</gene>
<reference evidence="5 6" key="1">
    <citation type="submission" date="2019-02" db="EMBL/GenBank/DDBJ databases">
        <title>Genomic Encyclopedia of Type Strains, Phase IV (KMG-IV): sequencing the most valuable type-strain genomes for metagenomic binning, comparative biology and taxonomic classification.</title>
        <authorList>
            <person name="Goeker M."/>
        </authorList>
    </citation>
    <scope>NUCLEOTIDE SEQUENCE [LARGE SCALE GENOMIC DNA]</scope>
    <source>
        <strain evidence="5 6">DSM 101727</strain>
    </source>
</reference>
<dbReference type="PROSITE" id="PS01174">
    <property type="entry name" value="LIPASE_GDXG_SER"/>
    <property type="match status" value="1"/>
</dbReference>
<keyword evidence="6" id="KW-1185">Reference proteome</keyword>
<dbReference type="Gene3D" id="3.40.50.1820">
    <property type="entry name" value="alpha/beta hydrolase"/>
    <property type="match status" value="1"/>
</dbReference>
<evidence type="ECO:0000256" key="1">
    <source>
        <dbReference type="ARBA" id="ARBA00010515"/>
    </source>
</evidence>
<dbReference type="InterPro" id="IPR013094">
    <property type="entry name" value="AB_hydrolase_3"/>
</dbReference>
<dbReference type="SUPFAM" id="SSF53474">
    <property type="entry name" value="alpha/beta-Hydrolases"/>
    <property type="match status" value="1"/>
</dbReference>
<feature type="domain" description="Alpha/beta hydrolase fold-3" evidence="4">
    <location>
        <begin position="87"/>
        <end position="288"/>
    </location>
</feature>
<keyword evidence="2" id="KW-0378">Hydrolase</keyword>
<accession>A0A4Q7KMI3</accession>
<dbReference type="InterPro" id="IPR050300">
    <property type="entry name" value="GDXG_lipolytic_enzyme"/>
</dbReference>
<dbReference type="GO" id="GO:0004806">
    <property type="term" value="F:triacylglycerol lipase activity"/>
    <property type="evidence" value="ECO:0007669"/>
    <property type="project" value="TreeGrafter"/>
</dbReference>
<dbReference type="AlphaFoldDB" id="A0A4Q7KMI3"/>
<sequence length="320" mass="34418">MTALPSSPSLESRALAMLLSPSLRVLLENAPYNGLTRRLVREAFDRFGGGPVPRGATIRPIAETFDDNPVRGLWITAREADPAAGVMLYLHGGGYVFGSPNSHRRHAVRMSATSGLPVLSLDYRKAPEHPFPAAPDDALTAYQWLLARGYAPSQIVVAGDSAGGHLAATLLGDLSRKRMPMPAAAVFLSPWTDLTCAELPDRDKECRDPYIPPSRALECAIGYAGDTPMTHPRLNVLSSNKRRWPPTLIQVGARECLLGDSERLAKSISDAGAPVELQVWPGQVHVFQALAPLISEGRAAMRYVGEFLGKVLEPAVAATA</sequence>